<name>A0A2N1J7Q8_9BASI</name>
<dbReference type="PANTHER" id="PTHR22761:SF96">
    <property type="entry name" value="BCDNA.GH08385"/>
    <property type="match status" value="1"/>
</dbReference>
<evidence type="ECO:0000313" key="4">
    <source>
        <dbReference type="Proteomes" id="UP000232875"/>
    </source>
</evidence>
<dbReference type="GO" id="GO:0006900">
    <property type="term" value="P:vesicle budding from membrane"/>
    <property type="evidence" value="ECO:0007669"/>
    <property type="project" value="TreeGrafter"/>
</dbReference>
<feature type="region of interest" description="Disordered" evidence="2">
    <location>
        <begin position="406"/>
        <end position="449"/>
    </location>
</feature>
<keyword evidence="1" id="KW-0175">Coiled coil</keyword>
<dbReference type="Proteomes" id="UP000232875">
    <property type="component" value="Unassembled WGS sequence"/>
</dbReference>
<evidence type="ECO:0000256" key="2">
    <source>
        <dbReference type="SAM" id="MobiDB-lite"/>
    </source>
</evidence>
<dbReference type="Pfam" id="PF03357">
    <property type="entry name" value="Snf7"/>
    <property type="match status" value="1"/>
</dbReference>
<dbReference type="STRING" id="2020962.A0A2N1J7Q8"/>
<dbReference type="GO" id="GO:0032511">
    <property type="term" value="P:late endosome to vacuole transport via multivesicular body sorting pathway"/>
    <property type="evidence" value="ECO:0007669"/>
    <property type="project" value="TreeGrafter"/>
</dbReference>
<reference evidence="3 4" key="1">
    <citation type="submission" date="2017-10" db="EMBL/GenBank/DDBJ databases">
        <title>A novel species of cold-tolerant Malassezia isolated from bats.</title>
        <authorList>
            <person name="Lorch J.M."/>
            <person name="Palmer J.M."/>
            <person name="Vanderwolf K.J."/>
            <person name="Schmidt K.Z."/>
            <person name="Verant M.L."/>
            <person name="Weller T.J."/>
            <person name="Blehert D.S."/>
        </authorList>
    </citation>
    <scope>NUCLEOTIDE SEQUENCE [LARGE SCALE GENOMIC DNA]</scope>
    <source>
        <strain evidence="3 4">NWHC:44797-103</strain>
    </source>
</reference>
<dbReference type="PANTHER" id="PTHR22761">
    <property type="entry name" value="CHARGED MULTIVESICULAR BODY PROTEIN"/>
    <property type="match status" value="1"/>
</dbReference>
<protein>
    <recommendedName>
        <fullName evidence="5">Snf7p</fullName>
    </recommendedName>
</protein>
<accession>A0A2N1J7Q8</accession>
<dbReference type="EMBL" id="KZ454994">
    <property type="protein sequence ID" value="PKI82597.1"/>
    <property type="molecule type" value="Genomic_DNA"/>
</dbReference>
<organism evidence="3 4">
    <name type="scientific">Malassezia vespertilionis</name>
    <dbReference type="NCBI Taxonomy" id="2020962"/>
    <lineage>
        <taxon>Eukaryota</taxon>
        <taxon>Fungi</taxon>
        <taxon>Dikarya</taxon>
        <taxon>Basidiomycota</taxon>
        <taxon>Ustilaginomycotina</taxon>
        <taxon>Malasseziomycetes</taxon>
        <taxon>Malasseziales</taxon>
        <taxon>Malasseziaceae</taxon>
        <taxon>Malassezia</taxon>
    </lineage>
</organism>
<dbReference type="InterPro" id="IPR005024">
    <property type="entry name" value="Snf7_fam"/>
</dbReference>
<dbReference type="GO" id="GO:0000815">
    <property type="term" value="C:ESCRT III complex"/>
    <property type="evidence" value="ECO:0007669"/>
    <property type="project" value="TreeGrafter"/>
</dbReference>
<dbReference type="OrthoDB" id="10250120at2759"/>
<dbReference type="AlphaFoldDB" id="A0A2N1J7Q8"/>
<proteinExistence type="predicted"/>
<keyword evidence="4" id="KW-1185">Reference proteome</keyword>
<evidence type="ECO:0000256" key="1">
    <source>
        <dbReference type="SAM" id="Coils"/>
    </source>
</evidence>
<dbReference type="GO" id="GO:0005771">
    <property type="term" value="C:multivesicular body"/>
    <property type="evidence" value="ECO:0007669"/>
    <property type="project" value="TreeGrafter"/>
</dbReference>
<feature type="coiled-coil region" evidence="1">
    <location>
        <begin position="260"/>
        <end position="294"/>
    </location>
</feature>
<sequence>MQQLQAYLARAPVPGGAPGSKEALVHMYSDLSGQAHSNSAAFRARVAWWTTTLETVQWDGLQGPGATVMRIDAGMPNRWAMDTIGRPLCIAVVVEDAAVHQRYMRLDEFLARAAPLHAKRALYSTVLVDWVAKPAWRAAARIFVADADEVGDEAVWPRVYGEWVLVPNVERAAALFVASLALDPPSMLESIMTRAEMQRRLQALRDPDAGKRVPISDTDAKVLLRYLERDANILVVDDDVVKLVRPTDAHRGIQESDRGILAVRQMHAQLTAQVDELERRVDSARARIMDALRKKQPEETAKSYLRTKKQLEELLGRRVGALETVSQLLLKLEQAAGDAEILQTYERSSSALQQILADPLLQPDRVDKTMDALAESVSQQESIEDAMRTDHVDDDEIAAELEKLALGEEEAKQTSSMPSAPLHAPEPSKASTAAPKEPTTPDQRTPAFA</sequence>
<gene>
    <name evidence="3" type="ORF">MVES_003417</name>
</gene>
<dbReference type="GO" id="GO:0009898">
    <property type="term" value="C:cytoplasmic side of plasma membrane"/>
    <property type="evidence" value="ECO:0007669"/>
    <property type="project" value="TreeGrafter"/>
</dbReference>
<evidence type="ECO:0008006" key="5">
    <source>
        <dbReference type="Google" id="ProtNLM"/>
    </source>
</evidence>
<evidence type="ECO:0000313" key="3">
    <source>
        <dbReference type="EMBL" id="PKI82597.1"/>
    </source>
</evidence>